<dbReference type="SUPFAM" id="SSF103473">
    <property type="entry name" value="MFS general substrate transporter"/>
    <property type="match status" value="2"/>
</dbReference>
<dbReference type="InterPro" id="IPR020846">
    <property type="entry name" value="MFS_dom"/>
</dbReference>
<evidence type="ECO:0000259" key="7">
    <source>
        <dbReference type="PROSITE" id="PS50850"/>
    </source>
</evidence>
<dbReference type="Pfam" id="PF07690">
    <property type="entry name" value="MFS_1"/>
    <property type="match status" value="1"/>
</dbReference>
<comment type="subcellular location">
    <subcellularLocation>
        <location evidence="1">Membrane</location>
        <topology evidence="1">Multi-pass membrane protein</topology>
    </subcellularLocation>
</comment>
<feature type="compositionally biased region" description="Basic and acidic residues" evidence="5">
    <location>
        <begin position="27"/>
        <end position="36"/>
    </location>
</feature>
<keyword evidence="4 6" id="KW-0472">Membrane</keyword>
<dbReference type="Proteomes" id="UP000799767">
    <property type="component" value="Unassembled WGS sequence"/>
</dbReference>
<feature type="transmembrane region" description="Helical" evidence="6">
    <location>
        <begin position="317"/>
        <end position="340"/>
    </location>
</feature>
<feature type="transmembrane region" description="Helical" evidence="6">
    <location>
        <begin position="405"/>
        <end position="430"/>
    </location>
</feature>
<feature type="transmembrane region" description="Helical" evidence="6">
    <location>
        <begin position="278"/>
        <end position="296"/>
    </location>
</feature>
<dbReference type="GeneID" id="54473138"/>
<feature type="transmembrane region" description="Helical" evidence="6">
    <location>
        <begin position="380"/>
        <end position="399"/>
    </location>
</feature>
<sequence>MDKTDSSPAIDAVEDERPQSQQSADDDAGRRGEGKGLRPACFNSTIQEVLFVLTATMAIALGSWLTGSIIVITSFVGRDLHMTNAQITWLISASSLTSGAFLLFFGRLADLLGRKTLFVGSFFLYSIFALAAGFINSPIPLDVLNGILGLFAASAVPAAVGILGAAYDQPSRRKNAAFACFSGGNPIGFVFGTIFGGIATTLFSWRANFWLIAIIFFVFTIIGQFTVPKDWTDKKPLTLQTVKHFDIVGTLLTVGGIGMFSAAISLGPTAPQGWKTGYVLALLIVGILLIVAFVFWERWYKDPIMPMNIWKDRNFSMGLIILSLGYASFIPVSFFVALFFQDVWHLSALMAAVHLLPMAVCGTIVNIVAGLILHRVSNKLLMYIATSCYAIAFLLLAVSRPSSSYWAFWFPAFCIMVVGADIEFNVVNMYVMSSMPPHQQSVAGGVFQTVTKLCGTIGLGVTTAIFDAAQKRPMLSSYWDRDVQPYTSVYWCCFALAAFSILLVPFFNVDTQGGVRKEDDRDGDAASEQSRHVSVSVEAEKHQEREK</sequence>
<dbReference type="GO" id="GO:0022857">
    <property type="term" value="F:transmembrane transporter activity"/>
    <property type="evidence" value="ECO:0007669"/>
    <property type="project" value="InterPro"/>
</dbReference>
<evidence type="ECO:0000313" key="9">
    <source>
        <dbReference type="Proteomes" id="UP000799767"/>
    </source>
</evidence>
<evidence type="ECO:0000256" key="6">
    <source>
        <dbReference type="SAM" id="Phobius"/>
    </source>
</evidence>
<dbReference type="InterPro" id="IPR011701">
    <property type="entry name" value="MFS"/>
</dbReference>
<feature type="transmembrane region" description="Helical" evidence="6">
    <location>
        <begin position="147"/>
        <end position="166"/>
    </location>
</feature>
<organism evidence="8 9">
    <name type="scientific">Neohortaea acidophila</name>
    <dbReference type="NCBI Taxonomy" id="245834"/>
    <lineage>
        <taxon>Eukaryota</taxon>
        <taxon>Fungi</taxon>
        <taxon>Dikarya</taxon>
        <taxon>Ascomycota</taxon>
        <taxon>Pezizomycotina</taxon>
        <taxon>Dothideomycetes</taxon>
        <taxon>Dothideomycetidae</taxon>
        <taxon>Mycosphaerellales</taxon>
        <taxon>Teratosphaeriaceae</taxon>
        <taxon>Neohortaea</taxon>
    </lineage>
</organism>
<evidence type="ECO:0000256" key="2">
    <source>
        <dbReference type="ARBA" id="ARBA00022692"/>
    </source>
</evidence>
<reference evidence="8" key="1">
    <citation type="journal article" date="2020" name="Stud. Mycol.">
        <title>101 Dothideomycetes genomes: a test case for predicting lifestyles and emergence of pathogens.</title>
        <authorList>
            <person name="Haridas S."/>
            <person name="Albert R."/>
            <person name="Binder M."/>
            <person name="Bloem J."/>
            <person name="Labutti K."/>
            <person name="Salamov A."/>
            <person name="Andreopoulos B."/>
            <person name="Baker S."/>
            <person name="Barry K."/>
            <person name="Bills G."/>
            <person name="Bluhm B."/>
            <person name="Cannon C."/>
            <person name="Castanera R."/>
            <person name="Culley D."/>
            <person name="Daum C."/>
            <person name="Ezra D."/>
            <person name="Gonzalez J."/>
            <person name="Henrissat B."/>
            <person name="Kuo A."/>
            <person name="Liang C."/>
            <person name="Lipzen A."/>
            <person name="Lutzoni F."/>
            <person name="Magnuson J."/>
            <person name="Mondo S."/>
            <person name="Nolan M."/>
            <person name="Ohm R."/>
            <person name="Pangilinan J."/>
            <person name="Park H.-J."/>
            <person name="Ramirez L."/>
            <person name="Alfaro M."/>
            <person name="Sun H."/>
            <person name="Tritt A."/>
            <person name="Yoshinaga Y."/>
            <person name="Zwiers L.-H."/>
            <person name="Turgeon B."/>
            <person name="Goodwin S."/>
            <person name="Spatafora J."/>
            <person name="Crous P."/>
            <person name="Grigoriev I."/>
        </authorList>
    </citation>
    <scope>NUCLEOTIDE SEQUENCE</scope>
    <source>
        <strain evidence="8">CBS 113389</strain>
    </source>
</reference>
<feature type="transmembrane region" description="Helical" evidence="6">
    <location>
        <begin position="442"/>
        <end position="466"/>
    </location>
</feature>
<feature type="domain" description="Major facilitator superfamily (MFS) profile" evidence="7">
    <location>
        <begin position="51"/>
        <end position="512"/>
    </location>
</feature>
<feature type="transmembrane region" description="Helical" evidence="6">
    <location>
        <begin position="486"/>
        <end position="507"/>
    </location>
</feature>
<dbReference type="PROSITE" id="PS50850">
    <property type="entry name" value="MFS"/>
    <property type="match status" value="1"/>
</dbReference>
<name>A0A6A6PFT5_9PEZI</name>
<dbReference type="GO" id="GO:0016020">
    <property type="term" value="C:membrane"/>
    <property type="evidence" value="ECO:0007669"/>
    <property type="project" value="UniProtKB-SubCell"/>
</dbReference>
<protein>
    <submittedName>
        <fullName evidence="8">Major facilitator superfamily transporter</fullName>
    </submittedName>
</protein>
<feature type="transmembrane region" description="Helical" evidence="6">
    <location>
        <begin position="209"/>
        <end position="227"/>
    </location>
</feature>
<dbReference type="EMBL" id="MU001643">
    <property type="protein sequence ID" value="KAF2478581.1"/>
    <property type="molecule type" value="Genomic_DNA"/>
</dbReference>
<dbReference type="InterPro" id="IPR036259">
    <property type="entry name" value="MFS_trans_sf"/>
</dbReference>
<feature type="region of interest" description="Disordered" evidence="5">
    <location>
        <begin position="515"/>
        <end position="547"/>
    </location>
</feature>
<keyword evidence="2 6" id="KW-0812">Transmembrane</keyword>
<keyword evidence="3 6" id="KW-1133">Transmembrane helix</keyword>
<dbReference type="Gene3D" id="1.20.1250.20">
    <property type="entry name" value="MFS general substrate transporter like domains"/>
    <property type="match status" value="1"/>
</dbReference>
<evidence type="ECO:0000256" key="3">
    <source>
        <dbReference type="ARBA" id="ARBA00022989"/>
    </source>
</evidence>
<proteinExistence type="predicted"/>
<evidence type="ECO:0000256" key="4">
    <source>
        <dbReference type="ARBA" id="ARBA00023136"/>
    </source>
</evidence>
<evidence type="ECO:0000256" key="1">
    <source>
        <dbReference type="ARBA" id="ARBA00004141"/>
    </source>
</evidence>
<feature type="compositionally biased region" description="Basic and acidic residues" evidence="5">
    <location>
        <begin position="538"/>
        <end position="547"/>
    </location>
</feature>
<dbReference type="Gene3D" id="1.20.1720.10">
    <property type="entry name" value="Multidrug resistance protein D"/>
    <property type="match status" value="1"/>
</dbReference>
<keyword evidence="9" id="KW-1185">Reference proteome</keyword>
<feature type="region of interest" description="Disordered" evidence="5">
    <location>
        <begin position="1"/>
        <end position="36"/>
    </location>
</feature>
<evidence type="ECO:0000256" key="5">
    <source>
        <dbReference type="SAM" id="MobiDB-lite"/>
    </source>
</evidence>
<dbReference type="AlphaFoldDB" id="A0A6A6PFT5"/>
<feature type="transmembrane region" description="Helical" evidence="6">
    <location>
        <begin position="117"/>
        <end position="135"/>
    </location>
</feature>
<gene>
    <name evidence="8" type="ORF">BDY17DRAFT_287364</name>
</gene>
<dbReference type="PANTHER" id="PTHR42718:SF23">
    <property type="entry name" value="MAJOR FACILITATOR SUPERFAMILY (MFS) PROFILE DOMAIN-CONTAINING PROTEIN"/>
    <property type="match status" value="1"/>
</dbReference>
<feature type="transmembrane region" description="Helical" evidence="6">
    <location>
        <begin position="87"/>
        <end position="105"/>
    </location>
</feature>
<dbReference type="RefSeq" id="XP_033585151.1">
    <property type="nucleotide sequence ID" value="XM_033732136.1"/>
</dbReference>
<feature type="transmembrane region" description="Helical" evidence="6">
    <location>
        <begin position="49"/>
        <end position="75"/>
    </location>
</feature>
<accession>A0A6A6PFT5</accession>
<feature type="transmembrane region" description="Helical" evidence="6">
    <location>
        <begin position="247"/>
        <end position="266"/>
    </location>
</feature>
<dbReference type="OrthoDB" id="2985014at2759"/>
<evidence type="ECO:0000313" key="8">
    <source>
        <dbReference type="EMBL" id="KAF2478581.1"/>
    </source>
</evidence>
<feature type="transmembrane region" description="Helical" evidence="6">
    <location>
        <begin position="178"/>
        <end position="203"/>
    </location>
</feature>
<dbReference type="PANTHER" id="PTHR42718">
    <property type="entry name" value="MAJOR FACILITATOR SUPERFAMILY MULTIDRUG TRANSPORTER MFSC"/>
    <property type="match status" value="1"/>
</dbReference>
<feature type="transmembrane region" description="Helical" evidence="6">
    <location>
        <begin position="346"/>
        <end position="373"/>
    </location>
</feature>
<feature type="compositionally biased region" description="Basic and acidic residues" evidence="5">
    <location>
        <begin position="515"/>
        <end position="524"/>
    </location>
</feature>